<evidence type="ECO:0008006" key="4">
    <source>
        <dbReference type="Google" id="ProtNLM"/>
    </source>
</evidence>
<keyword evidence="1" id="KW-0472">Membrane</keyword>
<keyword evidence="1" id="KW-0812">Transmembrane</keyword>
<feature type="transmembrane region" description="Helical" evidence="1">
    <location>
        <begin position="294"/>
        <end position="312"/>
    </location>
</feature>
<name>A0A225VN16_9STRA</name>
<feature type="transmembrane region" description="Helical" evidence="1">
    <location>
        <begin position="242"/>
        <end position="261"/>
    </location>
</feature>
<keyword evidence="3" id="KW-1185">Reference proteome</keyword>
<dbReference type="Proteomes" id="UP000198211">
    <property type="component" value="Unassembled WGS sequence"/>
</dbReference>
<feature type="transmembrane region" description="Helical" evidence="1">
    <location>
        <begin position="590"/>
        <end position="613"/>
    </location>
</feature>
<sequence length="748" mass="84720">MKVGSYESDPVAPTLALPVRITMSYVRGLLKTRLTKVIDLYLALHLEHYGGKYSIERMLALEEYTRNTSLERVLLVSIGVPLFVVGLVLVQESVPLQDPADGWAANYGFWIRAALVGVGIGNAASIQIGFWLDVPPFSFKQILGYCTLMATGYVAAGMMTAMYWVFPIPFFMFTLCVVTSSVILVYIRLVVGAQGFREILSRRQQLRRLNRVGMVQSLMFIVYPAYQILFTKANQTPYEIPVLMILPMVRLVLKLVFASVAADKEDMIPVQVVFTVDFFDAFYFASFIQSVSSLTLAGVMAIDLIQTAGELYEMNQRTRRILFRLHRLPGVQLQNIDNLLEAVRVVLATIDTLRFRIPKTIQVRSCIYHQLSEEGRTLLDKIERQYCTESCVNSFQYNLKTLSTPALVVPVSGSTQKPSRLKWFKCCSRSKVVAQGVTVSTSLPSSPKKNDISAGVHRNSRKLSLVTASMVLNEALEVLFTSECLVLTEYMEVIVPMVYGLFVLAMVRLPSAKYHTELAEVNNENVVNIVSRIFAYALMEFGSFVILAVAKKRNCGINALYQLAFVLETQTLFVQSTLMMWILMTLTYRVVHFGLIVCCALGPGCDFTFRFEWIMPRVISSARSTNQSRSRSKSLWKTILNLYLSLQIAHYGGKYSIERMLAFDEYTRNTSIFRVLLVVVLLLSFVVWYFVKKPSRFKILLMVGERTMDFGYEQDWLVLALAMLPQSKLVSGLMLLRFQQSKLWSIVS</sequence>
<keyword evidence="1" id="KW-1133">Transmembrane helix</keyword>
<dbReference type="EMBL" id="NBNE01003970">
    <property type="protein sequence ID" value="OWZ06419.1"/>
    <property type="molecule type" value="Genomic_DNA"/>
</dbReference>
<reference evidence="3" key="1">
    <citation type="submission" date="2017-03" db="EMBL/GenBank/DDBJ databases">
        <title>Phytopthora megakarya and P. palmivora, two closely related causual agents of cacao black pod achieved similar genome size and gene model numbers by different mechanisms.</title>
        <authorList>
            <person name="Ali S."/>
            <person name="Shao J."/>
            <person name="Larry D.J."/>
            <person name="Kronmiller B."/>
            <person name="Shen D."/>
            <person name="Strem M.D."/>
            <person name="Melnick R.L."/>
            <person name="Guiltinan M.J."/>
            <person name="Tyler B.M."/>
            <person name="Meinhardt L.W."/>
            <person name="Bailey B.A."/>
        </authorList>
    </citation>
    <scope>NUCLEOTIDE SEQUENCE [LARGE SCALE GENOMIC DNA]</scope>
    <source>
        <strain evidence="3">zdho120</strain>
    </source>
</reference>
<comment type="caution">
    <text evidence="2">The sequence shown here is derived from an EMBL/GenBank/DDBJ whole genome shotgun (WGS) entry which is preliminary data.</text>
</comment>
<dbReference type="AlphaFoldDB" id="A0A225VN16"/>
<feature type="transmembrane region" description="Helical" evidence="1">
    <location>
        <begin position="170"/>
        <end position="191"/>
    </location>
</feature>
<feature type="transmembrane region" description="Helical" evidence="1">
    <location>
        <begin position="212"/>
        <end position="230"/>
    </location>
</feature>
<evidence type="ECO:0000313" key="3">
    <source>
        <dbReference type="Proteomes" id="UP000198211"/>
    </source>
</evidence>
<proteinExistence type="predicted"/>
<evidence type="ECO:0000256" key="1">
    <source>
        <dbReference type="SAM" id="Phobius"/>
    </source>
</evidence>
<feature type="transmembrane region" description="Helical" evidence="1">
    <location>
        <begin position="73"/>
        <end position="90"/>
    </location>
</feature>
<gene>
    <name evidence="2" type="ORF">PHMEG_00021328</name>
</gene>
<feature type="transmembrane region" description="Helical" evidence="1">
    <location>
        <begin position="110"/>
        <end position="130"/>
    </location>
</feature>
<accession>A0A225VN16</accession>
<protein>
    <recommendedName>
        <fullName evidence="4">Transmembrane protein</fullName>
    </recommendedName>
</protein>
<evidence type="ECO:0000313" key="2">
    <source>
        <dbReference type="EMBL" id="OWZ06419.1"/>
    </source>
</evidence>
<feature type="transmembrane region" description="Helical" evidence="1">
    <location>
        <begin position="142"/>
        <end position="164"/>
    </location>
</feature>
<feature type="transmembrane region" description="Helical" evidence="1">
    <location>
        <begin position="490"/>
        <end position="509"/>
    </location>
</feature>
<organism evidence="2 3">
    <name type="scientific">Phytophthora megakarya</name>
    <dbReference type="NCBI Taxonomy" id="4795"/>
    <lineage>
        <taxon>Eukaryota</taxon>
        <taxon>Sar</taxon>
        <taxon>Stramenopiles</taxon>
        <taxon>Oomycota</taxon>
        <taxon>Peronosporomycetes</taxon>
        <taxon>Peronosporales</taxon>
        <taxon>Peronosporaceae</taxon>
        <taxon>Phytophthora</taxon>
    </lineage>
</organism>
<feature type="transmembrane region" description="Helical" evidence="1">
    <location>
        <begin position="672"/>
        <end position="691"/>
    </location>
</feature>
<dbReference type="OrthoDB" id="124854at2759"/>
<dbReference type="STRING" id="4795.A0A225VN16"/>
<feature type="transmembrane region" description="Helical" evidence="1">
    <location>
        <begin position="529"/>
        <end position="549"/>
    </location>
</feature>